<dbReference type="Gene3D" id="1.10.1220.10">
    <property type="entry name" value="Met repressor-like"/>
    <property type="match status" value="1"/>
</dbReference>
<comment type="caution">
    <text evidence="2">The sequence shown here is derived from an EMBL/GenBank/DDBJ whole genome shotgun (WGS) entry which is preliminary data.</text>
</comment>
<dbReference type="InterPro" id="IPR013321">
    <property type="entry name" value="Arc_rbn_hlx_hlx"/>
</dbReference>
<name>A0A2T9X6G2_9CREN</name>
<organism evidence="2 3">
    <name type="scientific">Acidianus hospitalis</name>
    <dbReference type="NCBI Taxonomy" id="563177"/>
    <lineage>
        <taxon>Archaea</taxon>
        <taxon>Thermoproteota</taxon>
        <taxon>Thermoprotei</taxon>
        <taxon>Sulfolobales</taxon>
        <taxon>Sulfolobaceae</taxon>
        <taxon>Acidianus</taxon>
    </lineage>
</organism>
<dbReference type="Pfam" id="PF01402">
    <property type="entry name" value="RHH_1"/>
    <property type="match status" value="1"/>
</dbReference>
<sequence>MRKVISVRLKEELVREVDKKYKELGFDNRTEFIKEALKFYLTKRLGKIS</sequence>
<feature type="domain" description="Ribbon-helix-helix protein CopG" evidence="1">
    <location>
        <begin position="3"/>
        <end position="43"/>
    </location>
</feature>
<dbReference type="SUPFAM" id="SSF47598">
    <property type="entry name" value="Ribbon-helix-helix"/>
    <property type="match status" value="1"/>
</dbReference>
<reference evidence="2 3" key="1">
    <citation type="journal article" date="2015" name="Appl. Environ. Microbiol.">
        <title>Nanoarchaeota, Their Sulfolobales Host, and Nanoarchaeota Virus Distribution across Yellowstone National Park Hot Springs.</title>
        <authorList>
            <person name="Munson-McGee J.H."/>
            <person name="Field E.K."/>
            <person name="Bateson M."/>
            <person name="Rooney C."/>
            <person name="Stepanauskas R."/>
            <person name="Young M.J."/>
        </authorList>
    </citation>
    <scope>NUCLEOTIDE SEQUENCE [LARGE SCALE GENOMIC DNA]</scope>
    <source>
        <strain evidence="2">SCGC AC-742_N10</strain>
    </source>
</reference>
<dbReference type="InterPro" id="IPR010985">
    <property type="entry name" value="Ribbon_hlx_hlx"/>
</dbReference>
<protein>
    <submittedName>
        <fullName evidence="2">CopG family transcriptional regulator</fullName>
    </submittedName>
</protein>
<dbReference type="CDD" id="cd22231">
    <property type="entry name" value="RHH_NikR_HicB-like"/>
    <property type="match status" value="1"/>
</dbReference>
<evidence type="ECO:0000313" key="2">
    <source>
        <dbReference type="EMBL" id="PVU75684.1"/>
    </source>
</evidence>
<accession>A0A2T9X6G2</accession>
<dbReference type="Proteomes" id="UP000245638">
    <property type="component" value="Unassembled WGS sequence"/>
</dbReference>
<evidence type="ECO:0000259" key="1">
    <source>
        <dbReference type="Pfam" id="PF01402"/>
    </source>
</evidence>
<dbReference type="AlphaFoldDB" id="A0A2T9X6G2"/>
<proteinExistence type="predicted"/>
<evidence type="ECO:0000313" key="3">
    <source>
        <dbReference type="Proteomes" id="UP000245638"/>
    </source>
</evidence>
<dbReference type="GO" id="GO:0006355">
    <property type="term" value="P:regulation of DNA-templated transcription"/>
    <property type="evidence" value="ECO:0007669"/>
    <property type="project" value="InterPro"/>
</dbReference>
<dbReference type="InterPro" id="IPR002145">
    <property type="entry name" value="CopG"/>
</dbReference>
<gene>
    <name evidence="2" type="ORF">DDW13_04575</name>
</gene>
<dbReference type="EMBL" id="QEFD01000134">
    <property type="protein sequence ID" value="PVU75684.1"/>
    <property type="molecule type" value="Genomic_DNA"/>
</dbReference>